<dbReference type="InterPro" id="IPR036890">
    <property type="entry name" value="HATPase_C_sf"/>
</dbReference>
<evidence type="ECO:0000313" key="2">
    <source>
        <dbReference type="Proteomes" id="UP000238312"/>
    </source>
</evidence>
<dbReference type="Proteomes" id="UP000238312">
    <property type="component" value="Unassembled WGS sequence"/>
</dbReference>
<dbReference type="AlphaFoldDB" id="A0A2T0MQR5"/>
<dbReference type="SUPFAM" id="SSF55874">
    <property type="entry name" value="ATPase domain of HSP90 chaperone/DNA topoisomerase II/histidine kinase"/>
    <property type="match status" value="1"/>
</dbReference>
<gene>
    <name evidence="1" type="ORF">B0I32_1161</name>
</gene>
<evidence type="ECO:0008006" key="3">
    <source>
        <dbReference type="Google" id="ProtNLM"/>
    </source>
</evidence>
<evidence type="ECO:0000313" key="1">
    <source>
        <dbReference type="EMBL" id="PRX60610.1"/>
    </source>
</evidence>
<organism evidence="1 2">
    <name type="scientific">Nonomuraea fuscirosea</name>
    <dbReference type="NCBI Taxonomy" id="1291556"/>
    <lineage>
        <taxon>Bacteria</taxon>
        <taxon>Bacillati</taxon>
        <taxon>Actinomycetota</taxon>
        <taxon>Actinomycetes</taxon>
        <taxon>Streptosporangiales</taxon>
        <taxon>Streptosporangiaceae</taxon>
        <taxon>Nonomuraea</taxon>
    </lineage>
</organism>
<protein>
    <recommendedName>
        <fullName evidence="3">Histidine kinase</fullName>
    </recommendedName>
</protein>
<proteinExistence type="predicted"/>
<sequence length="52" mass="5460">TLLVSDNGVGLGEGGRRSGLRNIEERAGRLGGTALLESPDEGGTRLRWTIPV</sequence>
<keyword evidence="2" id="KW-1185">Reference proteome</keyword>
<reference evidence="1 2" key="1">
    <citation type="submission" date="2018-03" db="EMBL/GenBank/DDBJ databases">
        <title>Genomic Encyclopedia of Type Strains, Phase III (KMG-III): the genomes of soil and plant-associated and newly described type strains.</title>
        <authorList>
            <person name="Whitman W."/>
        </authorList>
    </citation>
    <scope>NUCLEOTIDE SEQUENCE [LARGE SCALE GENOMIC DNA]</scope>
    <source>
        <strain evidence="1 2">CGMCC 4.7104</strain>
    </source>
</reference>
<accession>A0A2T0MQR5</accession>
<comment type="caution">
    <text evidence="1">The sequence shown here is derived from an EMBL/GenBank/DDBJ whole genome shotgun (WGS) entry which is preliminary data.</text>
</comment>
<dbReference type="EMBL" id="PVNG01000016">
    <property type="protein sequence ID" value="PRX60610.1"/>
    <property type="molecule type" value="Genomic_DNA"/>
</dbReference>
<name>A0A2T0MQR5_9ACTN</name>
<dbReference type="Gene3D" id="3.30.565.10">
    <property type="entry name" value="Histidine kinase-like ATPase, C-terminal domain"/>
    <property type="match status" value="1"/>
</dbReference>
<feature type="non-terminal residue" evidence="1">
    <location>
        <position position="1"/>
    </location>
</feature>